<reference evidence="3 4" key="1">
    <citation type="submission" date="2022-03" db="EMBL/GenBank/DDBJ databases">
        <authorList>
            <person name="Nunn A."/>
            <person name="Chopra R."/>
            <person name="Nunn A."/>
            <person name="Contreras Garrido A."/>
        </authorList>
    </citation>
    <scope>NUCLEOTIDE SEQUENCE [LARGE SCALE GENOMIC DNA]</scope>
</reference>
<dbReference type="SUPFAM" id="SSF50129">
    <property type="entry name" value="GroES-like"/>
    <property type="match status" value="1"/>
</dbReference>
<dbReference type="InterPro" id="IPR036291">
    <property type="entry name" value="NAD(P)-bd_dom_sf"/>
</dbReference>
<dbReference type="SUPFAM" id="SSF51735">
    <property type="entry name" value="NAD(P)-binding Rossmann-fold domains"/>
    <property type="match status" value="1"/>
</dbReference>
<evidence type="ECO:0000313" key="3">
    <source>
        <dbReference type="EMBL" id="CAH2080586.1"/>
    </source>
</evidence>
<dbReference type="GO" id="GO:0032440">
    <property type="term" value="F:2-alkenal reductase [NAD(P)H] activity"/>
    <property type="evidence" value="ECO:0007669"/>
    <property type="project" value="TreeGrafter"/>
</dbReference>
<dbReference type="Proteomes" id="UP000836841">
    <property type="component" value="Unassembled WGS sequence"/>
</dbReference>
<dbReference type="InterPro" id="IPR045010">
    <property type="entry name" value="MDR_fam"/>
</dbReference>
<dbReference type="EMBL" id="CAJVSB020000929">
    <property type="protein sequence ID" value="CAH2080586.1"/>
    <property type="molecule type" value="Genomic_DNA"/>
</dbReference>
<dbReference type="SMART" id="SM00829">
    <property type="entry name" value="PKS_ER"/>
    <property type="match status" value="1"/>
</dbReference>
<comment type="caution">
    <text evidence="3">The sequence shown here is derived from an EMBL/GenBank/DDBJ whole genome shotgun (WGS) entry which is preliminary data.</text>
</comment>
<evidence type="ECO:0000256" key="1">
    <source>
        <dbReference type="ARBA" id="ARBA00023002"/>
    </source>
</evidence>
<dbReference type="PANTHER" id="PTHR43205:SF80">
    <property type="entry name" value="2-ALKENAL REDUCTASE (NADP(+)-DEPENDENT)-LIKE"/>
    <property type="match status" value="1"/>
</dbReference>
<name>A0AAU9T835_THLAR</name>
<accession>A0AAU9T835</accession>
<dbReference type="InterPro" id="IPR011032">
    <property type="entry name" value="GroES-like_sf"/>
</dbReference>
<dbReference type="FunFam" id="3.40.50.720:FF:000121">
    <property type="entry name" value="Prostaglandin reductase 2"/>
    <property type="match status" value="1"/>
</dbReference>
<sequence>DKWQQIPMKCTVVWFKGCAALGRLPTFRIPSGSREMAAVESREWYMAAYAPEGVPSSDHLKLRTIKLPLDSDSIPDQHVVVEVLWISVDPFIRSKMTGNDGGLDFPQFGLGEVRRLQLHLKVITELAIGRVVRSKDGKFSEGDLVLNAFSPVAEFYVVPAAVLRKIDPTAGVELPNYLSALGMPGFTAWLGIEVIGEAKPGSNVYISAAAGGVGMFAGQLAKLKGCRVVGSAGSDEKEEFGYDEAFNYRKETDFDAALSKYCPNGIDIYFENVGGKMLEAVLNHVNKYARIPLCGMISDYNTPWTEREGVRNLLNMVGKEVMMKGFLVASYLNGYFKQGKINSKHKVYDGIECFQECFASLFTSSNIGKVVIQ</sequence>
<dbReference type="InterPro" id="IPR020843">
    <property type="entry name" value="ER"/>
</dbReference>
<dbReference type="Gene3D" id="3.90.180.10">
    <property type="entry name" value="Medium-chain alcohol dehydrogenases, catalytic domain"/>
    <property type="match status" value="1"/>
</dbReference>
<dbReference type="Pfam" id="PF00107">
    <property type="entry name" value="ADH_zinc_N"/>
    <property type="match status" value="1"/>
</dbReference>
<feature type="non-terminal residue" evidence="3">
    <location>
        <position position="1"/>
    </location>
</feature>
<feature type="domain" description="Enoyl reductase (ER)" evidence="2">
    <location>
        <begin position="56"/>
        <end position="372"/>
    </location>
</feature>
<protein>
    <recommendedName>
        <fullName evidence="2">Enoyl reductase (ER) domain-containing protein</fullName>
    </recommendedName>
</protein>
<dbReference type="InterPro" id="IPR041694">
    <property type="entry name" value="ADH_N_2"/>
</dbReference>
<keyword evidence="4" id="KW-1185">Reference proteome</keyword>
<dbReference type="AlphaFoldDB" id="A0AAU9T835"/>
<evidence type="ECO:0000313" key="4">
    <source>
        <dbReference type="Proteomes" id="UP000836841"/>
    </source>
</evidence>
<dbReference type="PANTHER" id="PTHR43205">
    <property type="entry name" value="PROSTAGLANDIN REDUCTASE"/>
    <property type="match status" value="1"/>
</dbReference>
<dbReference type="InterPro" id="IPR013149">
    <property type="entry name" value="ADH-like_C"/>
</dbReference>
<feature type="non-terminal residue" evidence="3">
    <location>
        <position position="373"/>
    </location>
</feature>
<dbReference type="Pfam" id="PF16884">
    <property type="entry name" value="ADH_N_2"/>
    <property type="match status" value="1"/>
</dbReference>
<gene>
    <name evidence="3" type="ORF">TAV2_LOCUS26293</name>
</gene>
<proteinExistence type="predicted"/>
<evidence type="ECO:0000259" key="2">
    <source>
        <dbReference type="SMART" id="SM00829"/>
    </source>
</evidence>
<organism evidence="3 4">
    <name type="scientific">Thlaspi arvense</name>
    <name type="common">Field penny-cress</name>
    <dbReference type="NCBI Taxonomy" id="13288"/>
    <lineage>
        <taxon>Eukaryota</taxon>
        <taxon>Viridiplantae</taxon>
        <taxon>Streptophyta</taxon>
        <taxon>Embryophyta</taxon>
        <taxon>Tracheophyta</taxon>
        <taxon>Spermatophyta</taxon>
        <taxon>Magnoliopsida</taxon>
        <taxon>eudicotyledons</taxon>
        <taxon>Gunneridae</taxon>
        <taxon>Pentapetalae</taxon>
        <taxon>rosids</taxon>
        <taxon>malvids</taxon>
        <taxon>Brassicales</taxon>
        <taxon>Brassicaceae</taxon>
        <taxon>Thlaspideae</taxon>
        <taxon>Thlaspi</taxon>
    </lineage>
</organism>
<keyword evidence="1" id="KW-0560">Oxidoreductase</keyword>
<dbReference type="Gene3D" id="3.40.50.720">
    <property type="entry name" value="NAD(P)-binding Rossmann-like Domain"/>
    <property type="match status" value="1"/>
</dbReference>